<dbReference type="STRING" id="1797582.A2442_01005"/>
<accession>A0A1F5EIU6</accession>
<reference evidence="2 3" key="1">
    <citation type="journal article" date="2016" name="Nat. Commun.">
        <title>Thousands of microbial genomes shed light on interconnected biogeochemical processes in an aquifer system.</title>
        <authorList>
            <person name="Anantharaman K."/>
            <person name="Brown C.T."/>
            <person name="Hug L.A."/>
            <person name="Sharon I."/>
            <person name="Castelle C.J."/>
            <person name="Probst A.J."/>
            <person name="Thomas B.C."/>
            <person name="Singh A."/>
            <person name="Wilkins M.J."/>
            <person name="Karaoz U."/>
            <person name="Brodie E.L."/>
            <person name="Williams K.H."/>
            <person name="Hubbard S.S."/>
            <person name="Banfield J.F."/>
        </authorList>
    </citation>
    <scope>NUCLEOTIDE SEQUENCE [LARGE SCALE GENOMIC DNA]</scope>
</reference>
<evidence type="ECO:0000313" key="3">
    <source>
        <dbReference type="Proteomes" id="UP000179003"/>
    </source>
</evidence>
<protein>
    <submittedName>
        <fullName evidence="2">Uncharacterized protein</fullName>
    </submittedName>
</protein>
<keyword evidence="1" id="KW-0812">Transmembrane</keyword>
<evidence type="ECO:0000313" key="2">
    <source>
        <dbReference type="EMBL" id="OGD67328.1"/>
    </source>
</evidence>
<organism evidence="2 3">
    <name type="scientific">Candidatus Campbellbacteria bacterium RIFOXYC2_FULL_35_25</name>
    <dbReference type="NCBI Taxonomy" id="1797582"/>
    <lineage>
        <taxon>Bacteria</taxon>
        <taxon>Candidatus Campbelliibacteriota</taxon>
    </lineage>
</organism>
<dbReference type="AlphaFoldDB" id="A0A1F5EIU6"/>
<keyword evidence="1" id="KW-1133">Transmembrane helix</keyword>
<comment type="caution">
    <text evidence="2">The sequence shown here is derived from an EMBL/GenBank/DDBJ whole genome shotgun (WGS) entry which is preliminary data.</text>
</comment>
<sequence length="95" mass="10811">MSINNIIEDLSKGKKIFISIGIFLFIVLIVLILLPQKQTVEKPITEEQKMEIIDALLKDTSEANSEQKGKTIRELSSEQNLSNEEKLEIINNLKN</sequence>
<dbReference type="Proteomes" id="UP000179003">
    <property type="component" value="Unassembled WGS sequence"/>
</dbReference>
<evidence type="ECO:0000256" key="1">
    <source>
        <dbReference type="SAM" id="Phobius"/>
    </source>
</evidence>
<proteinExistence type="predicted"/>
<name>A0A1F5EIU6_9BACT</name>
<keyword evidence="1" id="KW-0472">Membrane</keyword>
<gene>
    <name evidence="2" type="ORF">A2442_01005</name>
</gene>
<feature type="transmembrane region" description="Helical" evidence="1">
    <location>
        <begin position="16"/>
        <end position="34"/>
    </location>
</feature>
<dbReference type="EMBL" id="MFAE01000006">
    <property type="protein sequence ID" value="OGD67328.1"/>
    <property type="molecule type" value="Genomic_DNA"/>
</dbReference>